<dbReference type="SUPFAM" id="SSF52768">
    <property type="entry name" value="Arginase/deacetylase"/>
    <property type="match status" value="1"/>
</dbReference>
<evidence type="ECO:0000313" key="1">
    <source>
        <dbReference type="EMBL" id="GAH44844.1"/>
    </source>
</evidence>
<dbReference type="Gene3D" id="3.40.800.10">
    <property type="entry name" value="Ureohydrolase domain"/>
    <property type="match status" value="1"/>
</dbReference>
<dbReference type="Pfam" id="PF00491">
    <property type="entry name" value="Arginase"/>
    <property type="match status" value="1"/>
</dbReference>
<gene>
    <name evidence="1" type="ORF">S03H2_21468</name>
</gene>
<protein>
    <recommendedName>
        <fullName evidence="2">Agmatinase</fullName>
    </recommendedName>
</protein>
<dbReference type="InterPro" id="IPR023696">
    <property type="entry name" value="Ureohydrolase_dom_sf"/>
</dbReference>
<accession>X1GTA5</accession>
<dbReference type="AlphaFoldDB" id="X1GTA5"/>
<reference evidence="1" key="1">
    <citation type="journal article" date="2014" name="Front. Microbiol.">
        <title>High frequency of phylogenetically diverse reductive dehalogenase-homologous genes in deep subseafloor sedimentary metagenomes.</title>
        <authorList>
            <person name="Kawai M."/>
            <person name="Futagami T."/>
            <person name="Toyoda A."/>
            <person name="Takaki Y."/>
            <person name="Nishi S."/>
            <person name="Hori S."/>
            <person name="Arai W."/>
            <person name="Tsubouchi T."/>
            <person name="Morono Y."/>
            <person name="Uchiyama I."/>
            <person name="Ito T."/>
            <person name="Fujiyama A."/>
            <person name="Inagaki F."/>
            <person name="Takami H."/>
        </authorList>
    </citation>
    <scope>NUCLEOTIDE SEQUENCE</scope>
    <source>
        <strain evidence="1">Expedition CK06-06</strain>
    </source>
</reference>
<evidence type="ECO:0008006" key="2">
    <source>
        <dbReference type="Google" id="ProtNLM"/>
    </source>
</evidence>
<proteinExistence type="predicted"/>
<name>X1GTA5_9ZZZZ</name>
<dbReference type="GO" id="GO:0046872">
    <property type="term" value="F:metal ion binding"/>
    <property type="evidence" value="ECO:0007669"/>
    <property type="project" value="InterPro"/>
</dbReference>
<feature type="non-terminal residue" evidence="1">
    <location>
        <position position="95"/>
    </location>
</feature>
<comment type="caution">
    <text evidence="1">The sequence shown here is derived from an EMBL/GenBank/DDBJ whole genome shotgun (WGS) entry which is preliminary data.</text>
</comment>
<dbReference type="EMBL" id="BARU01011432">
    <property type="protein sequence ID" value="GAH44844.1"/>
    <property type="molecule type" value="Genomic_DNA"/>
</dbReference>
<organism evidence="1">
    <name type="scientific">marine sediment metagenome</name>
    <dbReference type="NCBI Taxonomy" id="412755"/>
    <lineage>
        <taxon>unclassified sequences</taxon>
        <taxon>metagenomes</taxon>
        <taxon>ecological metagenomes</taxon>
    </lineage>
</organism>
<sequence length="95" mass="10691">MISNNFGDIEKEFSNFEKSRVVILPVPYEATTTYGKGTKKGPRAIIDASRNMELYDEETDCEPYKVGIHTLKAFKKGFDSPQKMIKALANKTQGL</sequence>
<dbReference type="InterPro" id="IPR006035">
    <property type="entry name" value="Ureohydrolase"/>
</dbReference>